<dbReference type="InterPro" id="IPR015151">
    <property type="entry name" value="B-adaptin_app_sub_C"/>
</dbReference>
<dbReference type="InterPro" id="IPR013037">
    <property type="entry name" value="Clathrin_b-adaptin_app_Ig-like"/>
</dbReference>
<reference evidence="9" key="2">
    <citation type="submission" date="2022-01" db="EMBL/GenBank/DDBJ databases">
        <authorList>
            <person name="Hirooka S."/>
            <person name="Miyagishima S.Y."/>
        </authorList>
    </citation>
    <scope>NUCLEOTIDE SEQUENCE</scope>
    <source>
        <strain evidence="9">NBRC 102759</strain>
    </source>
</reference>
<evidence type="ECO:0000256" key="6">
    <source>
        <dbReference type="PIRNR" id="PIRNR002291"/>
    </source>
</evidence>
<evidence type="ECO:0000313" key="10">
    <source>
        <dbReference type="Proteomes" id="UP001061958"/>
    </source>
</evidence>
<dbReference type="Pfam" id="PF09066">
    <property type="entry name" value="B2-adapt-app_C"/>
    <property type="match status" value="1"/>
</dbReference>
<evidence type="ECO:0000256" key="1">
    <source>
        <dbReference type="ARBA" id="ARBA00004308"/>
    </source>
</evidence>
<dbReference type="EMBL" id="BQMJ01000031">
    <property type="protein sequence ID" value="GJQ12269.1"/>
    <property type="molecule type" value="Genomic_DNA"/>
</dbReference>
<dbReference type="InterPro" id="IPR012295">
    <property type="entry name" value="TBP_dom_sf"/>
</dbReference>
<evidence type="ECO:0000259" key="8">
    <source>
        <dbReference type="Pfam" id="PF09066"/>
    </source>
</evidence>
<accession>A0A9C7PXB3</accession>
<evidence type="ECO:0000256" key="3">
    <source>
        <dbReference type="ARBA" id="ARBA00022448"/>
    </source>
</evidence>
<dbReference type="GO" id="GO:0030276">
    <property type="term" value="F:clathrin binding"/>
    <property type="evidence" value="ECO:0007669"/>
    <property type="project" value="InterPro"/>
</dbReference>
<feature type="domain" description="Clathrin/coatomer adaptor adaptin-like N-terminal" evidence="7">
    <location>
        <begin position="14"/>
        <end position="530"/>
    </location>
</feature>
<evidence type="ECO:0000256" key="5">
    <source>
        <dbReference type="ARBA" id="ARBA00023136"/>
    </source>
</evidence>
<dbReference type="AlphaFoldDB" id="A0A9C7PXB3"/>
<dbReference type="Gene3D" id="1.25.10.10">
    <property type="entry name" value="Leucine-rich Repeat Variant"/>
    <property type="match status" value="1"/>
</dbReference>
<dbReference type="InterPro" id="IPR026739">
    <property type="entry name" value="AP_beta"/>
</dbReference>
<reference evidence="9" key="1">
    <citation type="journal article" date="2022" name="Proc. Natl. Acad. Sci. U.S.A.">
        <title>Life cycle and functional genomics of the unicellular red alga Galdieria for elucidating algal and plant evolution and industrial use.</title>
        <authorList>
            <person name="Hirooka S."/>
            <person name="Itabashi T."/>
            <person name="Ichinose T.M."/>
            <person name="Onuma R."/>
            <person name="Fujiwara T."/>
            <person name="Yamashita S."/>
            <person name="Jong L.W."/>
            <person name="Tomita R."/>
            <person name="Iwane A.H."/>
            <person name="Miyagishima S.Y."/>
        </authorList>
    </citation>
    <scope>NUCLEOTIDE SEQUENCE</scope>
    <source>
        <strain evidence="9">NBRC 102759</strain>
    </source>
</reference>
<dbReference type="PANTHER" id="PTHR11134">
    <property type="entry name" value="ADAPTOR COMPLEX SUBUNIT BETA FAMILY MEMBER"/>
    <property type="match status" value="1"/>
</dbReference>
<dbReference type="GO" id="GO:0012505">
    <property type="term" value="C:endomembrane system"/>
    <property type="evidence" value="ECO:0007669"/>
    <property type="project" value="UniProtKB-SubCell"/>
</dbReference>
<evidence type="ECO:0000313" key="9">
    <source>
        <dbReference type="EMBL" id="GJQ12269.1"/>
    </source>
</evidence>
<dbReference type="OrthoDB" id="10254310at2759"/>
<dbReference type="GO" id="GO:0006886">
    <property type="term" value="P:intracellular protein transport"/>
    <property type="evidence" value="ECO:0007669"/>
    <property type="project" value="InterPro"/>
</dbReference>
<dbReference type="InterPro" id="IPR013041">
    <property type="entry name" value="Clathrin_app_Ig-like_sf"/>
</dbReference>
<comment type="similarity">
    <text evidence="2 6">Belongs to the adaptor complexes large subunit family.</text>
</comment>
<gene>
    <name evidence="9" type="ORF">GpartN1_g4060.t1</name>
</gene>
<name>A0A9C7PXB3_9RHOD</name>
<dbReference type="GO" id="GO:0030131">
    <property type="term" value="C:clathrin adaptor complex"/>
    <property type="evidence" value="ECO:0007669"/>
    <property type="project" value="InterPro"/>
</dbReference>
<dbReference type="SUPFAM" id="SSF49348">
    <property type="entry name" value="Clathrin adaptor appendage domain"/>
    <property type="match status" value="1"/>
</dbReference>
<keyword evidence="3 6" id="KW-0813">Transport</keyword>
<proteinExistence type="inferred from homology"/>
<keyword evidence="4 6" id="KW-0653">Protein transport</keyword>
<dbReference type="InterPro" id="IPR002553">
    <property type="entry name" value="Clathrin/coatomer_adapt-like_N"/>
</dbReference>
<dbReference type="Pfam" id="PF01602">
    <property type="entry name" value="Adaptin_N"/>
    <property type="match status" value="1"/>
</dbReference>
<protein>
    <recommendedName>
        <fullName evidence="6">AP complex subunit beta</fullName>
    </recommendedName>
</protein>
<dbReference type="SUPFAM" id="SSF48371">
    <property type="entry name" value="ARM repeat"/>
    <property type="match status" value="1"/>
</dbReference>
<dbReference type="Gene3D" id="3.30.310.10">
    <property type="entry name" value="TATA-Binding Protein"/>
    <property type="match status" value="1"/>
</dbReference>
<dbReference type="Proteomes" id="UP001061958">
    <property type="component" value="Unassembled WGS sequence"/>
</dbReference>
<dbReference type="InterPro" id="IPR016024">
    <property type="entry name" value="ARM-type_fold"/>
</dbReference>
<keyword evidence="10" id="KW-1185">Reference proteome</keyword>
<dbReference type="SUPFAM" id="SSF55711">
    <property type="entry name" value="Subdomain of clathrin and coatomer appendage domain"/>
    <property type="match status" value="1"/>
</dbReference>
<organism evidence="9 10">
    <name type="scientific">Galdieria partita</name>
    <dbReference type="NCBI Taxonomy" id="83374"/>
    <lineage>
        <taxon>Eukaryota</taxon>
        <taxon>Rhodophyta</taxon>
        <taxon>Bangiophyceae</taxon>
        <taxon>Galdieriales</taxon>
        <taxon>Galdieriaceae</taxon>
        <taxon>Galdieria</taxon>
    </lineage>
</organism>
<keyword evidence="5 6" id="KW-0472">Membrane</keyword>
<sequence length="917" mass="103152">MPDSKYFSTTNRGELFELKQQLNSHSSRSKRDALKQVIASMTVGKDVSSLFTDVLNCMQTVDLELKKLVYLYLINYSKTHPDLAILAVNTFVKDASDPNPLIRTLALRTMGCIQLNRISEYLCEPLRRALKDTDPYVRKTAAICVAKLYEVDPGLVSDYGFVSVLKELILDSSPMVVANAIAALGEIDESLPGTLELRPNLVSGLLQCLNDCSEWGQIFIIDAVSSYVPVGTEEAESIIERLLPRLQHANAAVVLSSMKVIVKNLKHVKSVDFVRMVQKKLGAPLVTLVSAEPEVQYVALRNINLLVRKYPEILQNEFKAFFCKYNDPPYIKEEKLEILVRLANDDNSTKIALECKEYAAEVDVGFVRSSIRAIGRIALKLESTANKCVECLLDLVRTRVVYVVQESIVVMKDIMRKYPNEFEGAIPVLCENLEALDDPAARASLIWIIGEYADRIENIVELVESFLENFQEESVQVQQQLLTCATKVYLKCNGSCKMSLERVLNDGMKNSDNADLRDRAFFYSRLLQTDKEMAKSVVLSRKPRIVSSQQDLDDSLLNTLLDEMGSLASVFHRPPHVFLATSKPLPQVSIVDDDWKEENSEALSHDILELSLSDKQQVAEISNANVKTSLDDLFELRGIEPSSFKKSNEQNNDLLSLIDDLFSNSAEQQNAAISSDHYEDSEKRVRLLLPASKARGLEISGVFTVEQDEVQYILKLQNESNEVMRENAIQFNKNLLGMIPSRSKLDVDQLKPKESVVCKVDLKYMPSEKDSKKGLIFQMALKNDVCGVVYFGDKLDESNLTVFLQAENIGKFSKQAFLDEWNKIGSSHEVVKRISVPTSVSLPGYFVEKLYPLKVFHVSSSPSRLSYFSACIIGEICFLLELQWSEKNSDVQLSLRSNSVVELLRTFEHLIEGALCK</sequence>
<evidence type="ECO:0000256" key="4">
    <source>
        <dbReference type="ARBA" id="ARBA00022927"/>
    </source>
</evidence>
<dbReference type="InterPro" id="IPR016342">
    <property type="entry name" value="AP_complex_bsu_1_2_4"/>
</dbReference>
<comment type="subcellular location">
    <subcellularLocation>
        <location evidence="1">Endomembrane system</location>
    </subcellularLocation>
</comment>
<comment type="caution">
    <text evidence="9">The sequence shown here is derived from an EMBL/GenBank/DDBJ whole genome shotgun (WGS) entry which is preliminary data.</text>
</comment>
<evidence type="ECO:0000256" key="2">
    <source>
        <dbReference type="ARBA" id="ARBA00006613"/>
    </source>
</evidence>
<evidence type="ECO:0000259" key="7">
    <source>
        <dbReference type="Pfam" id="PF01602"/>
    </source>
</evidence>
<dbReference type="InterPro" id="IPR011989">
    <property type="entry name" value="ARM-like"/>
</dbReference>
<dbReference type="Gene3D" id="2.60.40.1150">
    <property type="match status" value="1"/>
</dbReference>
<feature type="domain" description="Beta-adaptin appendage C-terminal subdomain" evidence="8">
    <location>
        <begin position="810"/>
        <end position="914"/>
    </location>
</feature>
<dbReference type="InterPro" id="IPR009028">
    <property type="entry name" value="Coatomer/calthrin_app_sub_C"/>
</dbReference>
<dbReference type="PIRSF" id="PIRSF002291">
    <property type="entry name" value="AP_complex_beta"/>
    <property type="match status" value="1"/>
</dbReference>
<dbReference type="GO" id="GO:0016192">
    <property type="term" value="P:vesicle-mediated transport"/>
    <property type="evidence" value="ECO:0007669"/>
    <property type="project" value="InterPro"/>
</dbReference>